<proteinExistence type="predicted"/>
<evidence type="ECO:0000313" key="2">
    <source>
        <dbReference type="Proteomes" id="UP000516314"/>
    </source>
</evidence>
<sequence length="193" mass="21202">MSSSSTQNQLEMRDYTCPECNIGLRVLSLPSASPPYCPLCNVASYFTSSTPFEVGPNPFEDDEESQFLDPMESLPTIKISSSMLSSASSDDSALPCAISEKISCHNSFPLCRVELPVASSEDDSGLDMWFDALNLEDDLEEEAGVTLDLEQSLRNLHINRVKIVSDNVAAMKAINNPKEWPNIAFSCAKFIAY</sequence>
<dbReference type="AlphaFoldDB" id="A0A7G2EGU4"/>
<protein>
    <submittedName>
        <fullName evidence="1">(thale cress) hypothetical protein</fullName>
    </submittedName>
</protein>
<reference evidence="1 2" key="1">
    <citation type="submission" date="2020-09" db="EMBL/GenBank/DDBJ databases">
        <authorList>
            <person name="Ashkenazy H."/>
        </authorList>
    </citation>
    <scope>NUCLEOTIDE SEQUENCE [LARGE SCALE GENOMIC DNA]</scope>
    <source>
        <strain evidence="2">cv. Cdm-0</strain>
    </source>
</reference>
<dbReference type="Proteomes" id="UP000516314">
    <property type="component" value="Chromosome 2"/>
</dbReference>
<organism evidence="1 2">
    <name type="scientific">Arabidopsis thaliana</name>
    <name type="common">Mouse-ear cress</name>
    <dbReference type="NCBI Taxonomy" id="3702"/>
    <lineage>
        <taxon>Eukaryota</taxon>
        <taxon>Viridiplantae</taxon>
        <taxon>Streptophyta</taxon>
        <taxon>Embryophyta</taxon>
        <taxon>Tracheophyta</taxon>
        <taxon>Spermatophyta</taxon>
        <taxon>Magnoliopsida</taxon>
        <taxon>eudicotyledons</taxon>
        <taxon>Gunneridae</taxon>
        <taxon>Pentapetalae</taxon>
        <taxon>rosids</taxon>
        <taxon>malvids</taxon>
        <taxon>Brassicales</taxon>
        <taxon>Brassicaceae</taxon>
        <taxon>Camelineae</taxon>
        <taxon>Arabidopsis</taxon>
    </lineage>
</organism>
<gene>
    <name evidence="1" type="ORF">AT9943_LOCUS9411</name>
</gene>
<name>A0A7G2EGU4_ARATH</name>
<evidence type="ECO:0000313" key="1">
    <source>
        <dbReference type="EMBL" id="CAD5321338.1"/>
    </source>
</evidence>
<accession>A0A7G2EGU4</accession>
<dbReference type="EMBL" id="LR881467">
    <property type="protein sequence ID" value="CAD5321338.1"/>
    <property type="molecule type" value="Genomic_DNA"/>
</dbReference>